<dbReference type="Proteomes" id="UP001556617">
    <property type="component" value="Unassembled WGS sequence"/>
</dbReference>
<proteinExistence type="predicted"/>
<protein>
    <submittedName>
        <fullName evidence="1">Uncharacterized protein</fullName>
    </submittedName>
</protein>
<reference evidence="1 2" key="1">
    <citation type="submission" date="2024-07" db="EMBL/GenBank/DDBJ databases">
        <authorList>
            <person name="Yun M."/>
        </authorList>
    </citation>
    <scope>NUCLEOTIDE SEQUENCE [LARGE SCALE GENOMIC DNA]</scope>
    <source>
        <strain evidence="1 2">MS01</strain>
    </source>
</reference>
<name>A0ABV3S584_9LACO</name>
<organism evidence="1 2">
    <name type="scientific">Leuconostoc aquikimchii</name>
    <dbReference type="NCBI Taxonomy" id="3236804"/>
    <lineage>
        <taxon>Bacteria</taxon>
        <taxon>Bacillati</taxon>
        <taxon>Bacillota</taxon>
        <taxon>Bacilli</taxon>
        <taxon>Lactobacillales</taxon>
        <taxon>Lactobacillaceae</taxon>
        <taxon>Leuconostoc</taxon>
    </lineage>
</organism>
<sequence length="107" mass="12481">MTELTDYQRGLIDGFVSGLKPQRKITNNARHAYNIKHDFEALLRMNNEPAYISQEFAEQLLKSHGFQVKHHYTNINNSMATEDTRRRLDKSENGIIVMLDWSDNTIN</sequence>
<gene>
    <name evidence="1" type="ORF">AB3K24_05845</name>
</gene>
<dbReference type="EMBL" id="JBFPER010000001">
    <property type="protein sequence ID" value="MEX0380871.1"/>
    <property type="molecule type" value="Genomic_DNA"/>
</dbReference>
<accession>A0ABV3S584</accession>
<evidence type="ECO:0000313" key="1">
    <source>
        <dbReference type="EMBL" id="MEX0380871.1"/>
    </source>
</evidence>
<comment type="caution">
    <text evidence="1">The sequence shown here is derived from an EMBL/GenBank/DDBJ whole genome shotgun (WGS) entry which is preliminary data.</text>
</comment>
<evidence type="ECO:0000313" key="2">
    <source>
        <dbReference type="Proteomes" id="UP001556617"/>
    </source>
</evidence>
<keyword evidence="2" id="KW-1185">Reference proteome</keyword>
<dbReference type="RefSeq" id="WP_367974263.1">
    <property type="nucleotide sequence ID" value="NZ_JBFPEQ010000001.1"/>
</dbReference>